<dbReference type="OrthoDB" id="3389322at2"/>
<name>A0A3E0W5C6_9MICO</name>
<reference evidence="3 4" key="1">
    <citation type="submission" date="2017-04" db="EMBL/GenBank/DDBJ databases">
        <title>Comparative genome analysis of Subtercola boreus.</title>
        <authorList>
            <person name="Cho Y.-J."/>
            <person name="Cho A."/>
            <person name="Kim O.-S."/>
            <person name="Lee J.-I."/>
        </authorList>
    </citation>
    <scope>NUCLEOTIDE SEQUENCE [LARGE SCALE GENOMIC DNA]</scope>
    <source>
        <strain evidence="3 4">P27479</strain>
    </source>
</reference>
<keyword evidence="1" id="KW-0812">Transmembrane</keyword>
<organism evidence="3 4">
    <name type="scientific">Subtercola boreus</name>
    <dbReference type="NCBI Taxonomy" id="120213"/>
    <lineage>
        <taxon>Bacteria</taxon>
        <taxon>Bacillati</taxon>
        <taxon>Actinomycetota</taxon>
        <taxon>Actinomycetes</taxon>
        <taxon>Micrococcales</taxon>
        <taxon>Microbacteriaceae</taxon>
        <taxon>Subtercola</taxon>
    </lineage>
</organism>
<evidence type="ECO:0000259" key="2">
    <source>
        <dbReference type="Pfam" id="PF13559"/>
    </source>
</evidence>
<dbReference type="Pfam" id="PF13559">
    <property type="entry name" value="DUF4129"/>
    <property type="match status" value="1"/>
</dbReference>
<feature type="domain" description="Protein-glutamine gamma-glutamyltransferase-like C-terminal" evidence="2">
    <location>
        <begin position="130"/>
        <end position="198"/>
    </location>
</feature>
<protein>
    <recommendedName>
        <fullName evidence="2">Protein-glutamine gamma-glutamyltransferase-like C-terminal domain-containing protein</fullName>
    </recommendedName>
</protein>
<dbReference type="AlphaFoldDB" id="A0A3E0W5C6"/>
<accession>A0A3E0W5C6</accession>
<feature type="transmembrane region" description="Helical" evidence="1">
    <location>
        <begin position="59"/>
        <end position="82"/>
    </location>
</feature>
<evidence type="ECO:0000313" key="4">
    <source>
        <dbReference type="Proteomes" id="UP000256541"/>
    </source>
</evidence>
<keyword evidence="1" id="KW-0472">Membrane</keyword>
<dbReference type="Proteomes" id="UP000256541">
    <property type="component" value="Unassembled WGS sequence"/>
</dbReference>
<evidence type="ECO:0000313" key="3">
    <source>
        <dbReference type="EMBL" id="RFA16698.1"/>
    </source>
</evidence>
<evidence type="ECO:0000256" key="1">
    <source>
        <dbReference type="SAM" id="Phobius"/>
    </source>
</evidence>
<dbReference type="EMBL" id="NBXB01000011">
    <property type="protein sequence ID" value="RFA16698.1"/>
    <property type="molecule type" value="Genomic_DNA"/>
</dbReference>
<proteinExistence type="predicted"/>
<comment type="caution">
    <text evidence="3">The sequence shown here is derived from an EMBL/GenBank/DDBJ whole genome shotgun (WGS) entry which is preliminary data.</text>
</comment>
<gene>
    <name evidence="3" type="ORF">B7R22_03565</name>
</gene>
<dbReference type="InterPro" id="IPR025403">
    <property type="entry name" value="TgpA-like_C"/>
</dbReference>
<sequence>MFLLGDVPVDPSAPDARQLLQGELAKPEYQSAKPTWLDQAASAVEHWLNSLVLPSGGDFGGILPVLATIVLVALIVVAFIIFGRPRRNRSAPVELRSLFGSDDRRSSAELRASAVRAARSGDYRTAIEELYRSLARRQAERTVIRIDPGSTAQDVAARAAASYPGEARRLASAARVFDEVRYLGTSGTRESYEQLVALEATLRDAVPAGRERIGAR</sequence>
<keyword evidence="1" id="KW-1133">Transmembrane helix</keyword>